<dbReference type="SUPFAM" id="SSF53850">
    <property type="entry name" value="Periplasmic binding protein-like II"/>
    <property type="match status" value="1"/>
</dbReference>
<dbReference type="PROSITE" id="PS51257">
    <property type="entry name" value="PROKAR_LIPOPROTEIN"/>
    <property type="match status" value="1"/>
</dbReference>
<keyword evidence="1" id="KW-0732">Signal</keyword>
<dbReference type="InterPro" id="IPR050490">
    <property type="entry name" value="Bact_solute-bd_prot1"/>
</dbReference>
<dbReference type="PANTHER" id="PTHR43649:SF30">
    <property type="entry name" value="ABC TRANSPORTER SUBSTRATE-BINDING PROTEIN"/>
    <property type="match status" value="1"/>
</dbReference>
<feature type="chain" id="PRO_5047478574" evidence="1">
    <location>
        <begin position="23"/>
        <end position="427"/>
    </location>
</feature>
<dbReference type="RefSeq" id="WP_344262370.1">
    <property type="nucleotide sequence ID" value="NZ_BAAAMJ010000030.1"/>
</dbReference>
<keyword evidence="3" id="KW-1185">Reference proteome</keyword>
<dbReference type="EMBL" id="BAAAMJ010000030">
    <property type="protein sequence ID" value="GAA1918715.1"/>
    <property type="molecule type" value="Genomic_DNA"/>
</dbReference>
<evidence type="ECO:0000313" key="2">
    <source>
        <dbReference type="EMBL" id="GAA1918715.1"/>
    </source>
</evidence>
<name>A0ABP5AS32_9ACTN</name>
<feature type="signal peptide" evidence="1">
    <location>
        <begin position="1"/>
        <end position="22"/>
    </location>
</feature>
<dbReference type="Pfam" id="PF01547">
    <property type="entry name" value="SBP_bac_1"/>
    <property type="match status" value="1"/>
</dbReference>
<protein>
    <submittedName>
        <fullName evidence="2">Extracellular solute-binding protein</fullName>
    </submittedName>
</protein>
<dbReference type="Proteomes" id="UP001501303">
    <property type="component" value="Unassembled WGS sequence"/>
</dbReference>
<organism evidence="2 3">
    <name type="scientific">Streptomyces sodiiphilus</name>
    <dbReference type="NCBI Taxonomy" id="226217"/>
    <lineage>
        <taxon>Bacteria</taxon>
        <taxon>Bacillati</taxon>
        <taxon>Actinomycetota</taxon>
        <taxon>Actinomycetes</taxon>
        <taxon>Kitasatosporales</taxon>
        <taxon>Streptomycetaceae</taxon>
        <taxon>Streptomyces</taxon>
    </lineage>
</organism>
<proteinExistence type="predicted"/>
<dbReference type="InterPro" id="IPR006059">
    <property type="entry name" value="SBP"/>
</dbReference>
<gene>
    <name evidence="2" type="ORF">GCM10009716_29410</name>
</gene>
<evidence type="ECO:0000256" key="1">
    <source>
        <dbReference type="SAM" id="SignalP"/>
    </source>
</evidence>
<sequence>MFHRRERILPALMIAGALTLTAACGGGDNVGSDDGDGQVTLRFSWWGNDSRHELTQQAIDLFEEKNPDITVEPEFSDWDSYYDRLTTQMASGKSPDVFAVEIRRLGEFATRGTLADVGALVNTGDLNEEVLASGNVNGTQYAVPTGANTFAVTANLAVLEDAGVEPPDDATWTWDDYIELSAEITEATGAGVYGTQLSYNDAYLNIFAAQRGESVYTDDGLGVSAETVADWYRSHLGLIDAQASPDAATSTEIGSTGIETSLVATNQGALGMWWSNQLSAITAGSGEEIELLRMPKDPGAVSGGMFLQPTMFWTVSENSERKEAAGKLIDFLVNDPEAGAILGSDRGLPMNATVLAEIESTLPEPDRMSLEFINTLGDELSAPEPPPTGAGEIPPMLERYGEEVIFDRMSPQEAAEAFIAEASSTLG</sequence>
<comment type="caution">
    <text evidence="2">The sequence shown here is derived from an EMBL/GenBank/DDBJ whole genome shotgun (WGS) entry which is preliminary data.</text>
</comment>
<reference evidence="3" key="1">
    <citation type="journal article" date="2019" name="Int. J. Syst. Evol. Microbiol.">
        <title>The Global Catalogue of Microorganisms (GCM) 10K type strain sequencing project: providing services to taxonomists for standard genome sequencing and annotation.</title>
        <authorList>
            <consortium name="The Broad Institute Genomics Platform"/>
            <consortium name="The Broad Institute Genome Sequencing Center for Infectious Disease"/>
            <person name="Wu L."/>
            <person name="Ma J."/>
        </authorList>
    </citation>
    <scope>NUCLEOTIDE SEQUENCE [LARGE SCALE GENOMIC DNA]</scope>
    <source>
        <strain evidence="3">JCM 13581</strain>
    </source>
</reference>
<evidence type="ECO:0000313" key="3">
    <source>
        <dbReference type="Proteomes" id="UP001501303"/>
    </source>
</evidence>
<dbReference type="PANTHER" id="PTHR43649">
    <property type="entry name" value="ARABINOSE-BINDING PROTEIN-RELATED"/>
    <property type="match status" value="1"/>
</dbReference>
<dbReference type="Gene3D" id="3.40.190.10">
    <property type="entry name" value="Periplasmic binding protein-like II"/>
    <property type="match status" value="2"/>
</dbReference>
<accession>A0ABP5AS32</accession>